<evidence type="ECO:0000313" key="2">
    <source>
        <dbReference type="Proteomes" id="UP000831701"/>
    </source>
</evidence>
<organism evidence="1 2">
    <name type="scientific">Scortum barcoo</name>
    <name type="common">barcoo grunter</name>
    <dbReference type="NCBI Taxonomy" id="214431"/>
    <lineage>
        <taxon>Eukaryota</taxon>
        <taxon>Metazoa</taxon>
        <taxon>Chordata</taxon>
        <taxon>Craniata</taxon>
        <taxon>Vertebrata</taxon>
        <taxon>Euteleostomi</taxon>
        <taxon>Actinopterygii</taxon>
        <taxon>Neopterygii</taxon>
        <taxon>Teleostei</taxon>
        <taxon>Neoteleostei</taxon>
        <taxon>Acanthomorphata</taxon>
        <taxon>Eupercaria</taxon>
        <taxon>Centrarchiformes</taxon>
        <taxon>Terapontoidei</taxon>
        <taxon>Terapontidae</taxon>
        <taxon>Scortum</taxon>
    </lineage>
</organism>
<comment type="caution">
    <text evidence="1">The sequence shown here is derived from an EMBL/GenBank/DDBJ whole genome shotgun (WGS) entry which is preliminary data.</text>
</comment>
<accession>A0ACB8WA96</accession>
<sequence>MKKESTRTAIHVPPGLGVTGAPPWSQAWGWGSQAQRLVAGSLPTGPGRAQPEMATWARLPVGSPPAQEAGGEAGVGLLIAPQLSRHVLEFTPVNERVASLRLWVGDRSLAVVCAYGMGRTAVQSTLAFLESLGGVLDSAPTGDSIVLLGGTSTLTWVTTVIPGGA</sequence>
<gene>
    <name evidence="1" type="ORF">L3Q82_011454</name>
</gene>
<name>A0ACB8WA96_9TELE</name>
<evidence type="ECO:0000313" key="1">
    <source>
        <dbReference type="EMBL" id="KAI3364681.1"/>
    </source>
</evidence>
<dbReference type="EMBL" id="CM041543">
    <property type="protein sequence ID" value="KAI3364681.1"/>
    <property type="molecule type" value="Genomic_DNA"/>
</dbReference>
<reference evidence="1" key="1">
    <citation type="submission" date="2022-04" db="EMBL/GenBank/DDBJ databases">
        <title>Jade perch genome.</title>
        <authorList>
            <person name="Chao B."/>
        </authorList>
    </citation>
    <scope>NUCLEOTIDE SEQUENCE</scope>
    <source>
        <strain evidence="1">CB-2022</strain>
    </source>
</reference>
<keyword evidence="2" id="KW-1185">Reference proteome</keyword>
<protein>
    <submittedName>
        <fullName evidence="1">Uncharacterized protein</fullName>
    </submittedName>
</protein>
<dbReference type="Proteomes" id="UP000831701">
    <property type="component" value="Chromosome 13"/>
</dbReference>
<proteinExistence type="predicted"/>